<dbReference type="OrthoDB" id="185659at2759"/>
<keyword evidence="1" id="KW-0575">Peroxidase</keyword>
<dbReference type="InterPro" id="IPR000866">
    <property type="entry name" value="AhpC/TSA"/>
</dbReference>
<dbReference type="GO" id="GO:0005829">
    <property type="term" value="C:cytosol"/>
    <property type="evidence" value="ECO:0007669"/>
    <property type="project" value="TreeGrafter"/>
</dbReference>
<keyword evidence="3" id="KW-0560">Oxidoreductase</keyword>
<dbReference type="InterPro" id="IPR036249">
    <property type="entry name" value="Thioredoxin-like_sf"/>
</dbReference>
<dbReference type="Gene3D" id="3.40.30.10">
    <property type="entry name" value="Glutaredoxin"/>
    <property type="match status" value="1"/>
</dbReference>
<dbReference type="InterPro" id="IPR013766">
    <property type="entry name" value="Thioredoxin_domain"/>
</dbReference>
<proteinExistence type="predicted"/>
<evidence type="ECO:0000256" key="2">
    <source>
        <dbReference type="ARBA" id="ARBA00022862"/>
    </source>
</evidence>
<reference evidence="6" key="1">
    <citation type="submission" date="2021-06" db="EMBL/GenBank/DDBJ databases">
        <authorList>
            <person name="Kallberg Y."/>
            <person name="Tangrot J."/>
            <person name="Rosling A."/>
        </authorList>
    </citation>
    <scope>NUCLEOTIDE SEQUENCE</scope>
    <source>
        <strain evidence="6">MA453B</strain>
    </source>
</reference>
<keyword evidence="2" id="KW-0049">Antioxidant</keyword>
<name>A0A9N9KES2_9GLOM</name>
<dbReference type="GO" id="GO:0045454">
    <property type="term" value="P:cell redox homeostasis"/>
    <property type="evidence" value="ECO:0007669"/>
    <property type="project" value="TreeGrafter"/>
</dbReference>
<evidence type="ECO:0000256" key="3">
    <source>
        <dbReference type="ARBA" id="ARBA00023002"/>
    </source>
</evidence>
<dbReference type="EMBL" id="CAJVPY010065043">
    <property type="protein sequence ID" value="CAG8824570.1"/>
    <property type="molecule type" value="Genomic_DNA"/>
</dbReference>
<accession>A0A9N9KES2</accession>
<dbReference type="PANTHER" id="PTHR10681">
    <property type="entry name" value="THIOREDOXIN PEROXIDASE"/>
    <property type="match status" value="1"/>
</dbReference>
<protein>
    <submittedName>
        <fullName evidence="6">21886_t:CDS:1</fullName>
    </submittedName>
</protein>
<dbReference type="Proteomes" id="UP000789405">
    <property type="component" value="Unassembled WGS sequence"/>
</dbReference>
<dbReference type="InterPro" id="IPR050217">
    <property type="entry name" value="Peroxiredoxin"/>
</dbReference>
<evidence type="ECO:0000259" key="5">
    <source>
        <dbReference type="PROSITE" id="PS51352"/>
    </source>
</evidence>
<dbReference type="GO" id="GO:0008379">
    <property type="term" value="F:thioredoxin peroxidase activity"/>
    <property type="evidence" value="ECO:0007669"/>
    <property type="project" value="TreeGrafter"/>
</dbReference>
<dbReference type="GO" id="GO:0042744">
    <property type="term" value="P:hydrogen peroxide catabolic process"/>
    <property type="evidence" value="ECO:0007669"/>
    <property type="project" value="TreeGrafter"/>
</dbReference>
<comment type="caution">
    <text evidence="6">The sequence shown here is derived from an EMBL/GenBank/DDBJ whole genome shotgun (WGS) entry which is preliminary data.</text>
</comment>
<sequence length="74" mass="8262">RSPAPAFTATAVIDGQFKKVSLEDYAGQFVVLFFYPMDFTLVCPTEIIAFSDRIKEFKNLNTSVLAISCDSQFT</sequence>
<evidence type="ECO:0000256" key="1">
    <source>
        <dbReference type="ARBA" id="ARBA00022559"/>
    </source>
</evidence>
<feature type="non-terminal residue" evidence="6">
    <location>
        <position position="74"/>
    </location>
</feature>
<dbReference type="Pfam" id="PF00578">
    <property type="entry name" value="AhpC-TSA"/>
    <property type="match status" value="1"/>
</dbReference>
<feature type="domain" description="Thioredoxin" evidence="5">
    <location>
        <begin position="1"/>
        <end position="74"/>
    </location>
</feature>
<gene>
    <name evidence="6" type="ORF">DERYTH_LOCUS27724</name>
</gene>
<dbReference type="PROSITE" id="PS51352">
    <property type="entry name" value="THIOREDOXIN_2"/>
    <property type="match status" value="1"/>
</dbReference>
<dbReference type="SUPFAM" id="SSF52833">
    <property type="entry name" value="Thioredoxin-like"/>
    <property type="match status" value="1"/>
</dbReference>
<keyword evidence="7" id="KW-1185">Reference proteome</keyword>
<evidence type="ECO:0000313" key="6">
    <source>
        <dbReference type="EMBL" id="CAG8824570.1"/>
    </source>
</evidence>
<dbReference type="GO" id="GO:0006979">
    <property type="term" value="P:response to oxidative stress"/>
    <property type="evidence" value="ECO:0007669"/>
    <property type="project" value="TreeGrafter"/>
</dbReference>
<dbReference type="PANTHER" id="PTHR10681:SF171">
    <property type="entry name" value="PEROXIREDOXIN 4"/>
    <property type="match status" value="1"/>
</dbReference>
<feature type="non-terminal residue" evidence="6">
    <location>
        <position position="1"/>
    </location>
</feature>
<dbReference type="GO" id="GO:0033554">
    <property type="term" value="P:cellular response to stress"/>
    <property type="evidence" value="ECO:0007669"/>
    <property type="project" value="TreeGrafter"/>
</dbReference>
<organism evidence="6 7">
    <name type="scientific">Dentiscutata erythropus</name>
    <dbReference type="NCBI Taxonomy" id="1348616"/>
    <lineage>
        <taxon>Eukaryota</taxon>
        <taxon>Fungi</taxon>
        <taxon>Fungi incertae sedis</taxon>
        <taxon>Mucoromycota</taxon>
        <taxon>Glomeromycotina</taxon>
        <taxon>Glomeromycetes</taxon>
        <taxon>Diversisporales</taxon>
        <taxon>Gigasporaceae</taxon>
        <taxon>Dentiscutata</taxon>
    </lineage>
</organism>
<evidence type="ECO:0000313" key="7">
    <source>
        <dbReference type="Proteomes" id="UP000789405"/>
    </source>
</evidence>
<evidence type="ECO:0000256" key="4">
    <source>
        <dbReference type="ARBA" id="ARBA00023284"/>
    </source>
</evidence>
<dbReference type="AlphaFoldDB" id="A0A9N9KES2"/>
<keyword evidence="4" id="KW-0676">Redox-active center</keyword>